<accession>A0ACC1X2X0</accession>
<dbReference type="EMBL" id="CM051405">
    <property type="protein sequence ID" value="KAJ4705408.1"/>
    <property type="molecule type" value="Genomic_DNA"/>
</dbReference>
<proteinExistence type="predicted"/>
<name>A0ACC1X2X0_MELAZ</name>
<gene>
    <name evidence="1" type="ORF">OWV82_022191</name>
</gene>
<evidence type="ECO:0000313" key="2">
    <source>
        <dbReference type="Proteomes" id="UP001164539"/>
    </source>
</evidence>
<comment type="caution">
    <text evidence="1">The sequence shown here is derived from an EMBL/GenBank/DDBJ whole genome shotgun (WGS) entry which is preliminary data.</text>
</comment>
<protein>
    <submittedName>
        <fullName evidence="1">Trafficking protein particle complex subunit 8-like</fullName>
    </submittedName>
</protein>
<organism evidence="1 2">
    <name type="scientific">Melia azedarach</name>
    <name type="common">Chinaberry tree</name>
    <dbReference type="NCBI Taxonomy" id="155640"/>
    <lineage>
        <taxon>Eukaryota</taxon>
        <taxon>Viridiplantae</taxon>
        <taxon>Streptophyta</taxon>
        <taxon>Embryophyta</taxon>
        <taxon>Tracheophyta</taxon>
        <taxon>Spermatophyta</taxon>
        <taxon>Magnoliopsida</taxon>
        <taxon>eudicotyledons</taxon>
        <taxon>Gunneridae</taxon>
        <taxon>Pentapetalae</taxon>
        <taxon>rosids</taxon>
        <taxon>malvids</taxon>
        <taxon>Sapindales</taxon>
        <taxon>Meliaceae</taxon>
        <taxon>Melia</taxon>
    </lineage>
</organism>
<sequence>MADPATTLLGKMLLDEITPVVMVLRTALVEESCRKNGVSLVQMLSPFCNFNNIDVPVRTASDQPYRLHKFKLRLFYESDIRQPNLEVAKEQLKQVIAQAGEQDLSELCSDPPQISNVVGRSESQILPSWFQFFNKELMHTVSFSDHEAFDHPVACLLVVSSKDEQPLNRFVDLFNSNKLPSLLNDGAMDPKLLKHYLLVHDNQDGSSEKAAKILTEMRSTFGPNDCQLLCINSSEDGQIEHQDNPWAPYKSDDSPSQHLGSFLNSDDLNEIKDVMQELSSKHTIPYMEQKIRMLNQQVSATRKGFRNQIKNLWWRKGKEETSDSLQGPMYTFSSIESQIRILGDYAFMLRDYELALSNYRLISTDYKLDKAWKRYAGVQEMMGLAYFMLDQSRKDAEYCMENAFSTYLKIGSSSQQNATRCGLWWVEMLKAGHQYKEAATVYFRICGEEPLHSAVMLEQASYCYLLSKPPMLHKYGFHLVLSGDRYKKCDQIKHAIRTYRSAVSVYKGTTWSHIKDHVHFHIGQWYAFLEMHDIAVAHMLEVLACSHQSKTTQELFLRDFLRVIQKTGKTFEVLKLQLPVVNISSLKVIFEDHRTYASPAAASVRESLWSSLEEDMTPSLSNARSNWLEVQSKLISKSYTESNICVAGEPVKVDIEFKNPLQIPISVSNITLICELSASSEEIKSDTNGSTTKRQSDDESKMVATTGEMSSGTSFFTLSEVDVSLGGGETILVQLTVTPKVEGTLKIVGVRWKLSDSVVGLYNFEPNLVKKKIAKGKRKGKSFPSNDLMFLVIKSLPKLEGFIHPLPERVYAGDLRHLVLELRNQSDFSVKNLKMKISNSRFLTVGNRDDLTKDFPAFLQKTNAEQSGADGNFSKMPQAMFSFPEDSSIQGETPLMWPLWLRAAVPGNISMYITIYYEIKDVSSIIKYRMLRMHYYVQVLPSLNVSFQISPCPSRLQHYLVRMDVENQTNSENFQIHQLSSVGQQWEISLLQPFDAIFPSPSLFAGQALSCFFMLKNCGKSTSSDKISSPLICSNVSLQGSADKLFDITSSPLADFHYCERLQHGVSQDDTSTVDFILISQPSKSDGSGISDPQHLFSHHACHCSTLSSSPITWLVDRPRAVHHNFNASFCEVNLRMTIYNSSYAAVFVRVNTFDSPSSSGQSSDATSLQSNVPSGNQTGWHEIPVLTDIKLTSQLPPNQLRKLPSLESVPPFIWSGSSATSLHLEPMSSAEIPMKVCVFSPGTYDLSNYALDWKLFPDNSREDEAETSQTSGTCPGYPFYLTVLQST</sequence>
<dbReference type="Proteomes" id="UP001164539">
    <property type="component" value="Chromosome 12"/>
</dbReference>
<reference evidence="1 2" key="1">
    <citation type="journal article" date="2023" name="Science">
        <title>Complex scaffold remodeling in plant triterpene biosynthesis.</title>
        <authorList>
            <person name="De La Pena R."/>
            <person name="Hodgson H."/>
            <person name="Liu J.C."/>
            <person name="Stephenson M.J."/>
            <person name="Martin A.C."/>
            <person name="Owen C."/>
            <person name="Harkess A."/>
            <person name="Leebens-Mack J."/>
            <person name="Jimenez L.E."/>
            <person name="Osbourn A."/>
            <person name="Sattely E.S."/>
        </authorList>
    </citation>
    <scope>NUCLEOTIDE SEQUENCE [LARGE SCALE GENOMIC DNA]</scope>
    <source>
        <strain evidence="2">cv. JPN11</strain>
        <tissue evidence="1">Leaf</tissue>
    </source>
</reference>
<evidence type="ECO:0000313" key="1">
    <source>
        <dbReference type="EMBL" id="KAJ4705408.1"/>
    </source>
</evidence>
<keyword evidence="2" id="KW-1185">Reference proteome</keyword>